<organism evidence="2 3">
    <name type="scientific">Apiospora hydei</name>
    <dbReference type="NCBI Taxonomy" id="1337664"/>
    <lineage>
        <taxon>Eukaryota</taxon>
        <taxon>Fungi</taxon>
        <taxon>Dikarya</taxon>
        <taxon>Ascomycota</taxon>
        <taxon>Pezizomycotina</taxon>
        <taxon>Sordariomycetes</taxon>
        <taxon>Xylariomycetidae</taxon>
        <taxon>Amphisphaeriales</taxon>
        <taxon>Apiosporaceae</taxon>
        <taxon>Apiospora</taxon>
    </lineage>
</organism>
<name>A0ABR1WYU9_9PEZI</name>
<sequence>MTNAESTRADHINAAQDLPRRAARPFKEAEDPEASLRNMPSLGNRRRGLVRTQNKRAEDERKMSGSGTERSCGAVHDVRETHRIKQGGDSERDEK</sequence>
<comment type="caution">
    <text evidence="2">The sequence shown here is derived from an EMBL/GenBank/DDBJ whole genome shotgun (WGS) entry which is preliminary data.</text>
</comment>
<evidence type="ECO:0000256" key="1">
    <source>
        <dbReference type="SAM" id="MobiDB-lite"/>
    </source>
</evidence>
<feature type="region of interest" description="Disordered" evidence="1">
    <location>
        <begin position="1"/>
        <end position="95"/>
    </location>
</feature>
<keyword evidence="3" id="KW-1185">Reference proteome</keyword>
<proteinExistence type="predicted"/>
<gene>
    <name evidence="2" type="ORF">PG997_003309</name>
</gene>
<protein>
    <submittedName>
        <fullName evidence="2">Uncharacterized protein</fullName>
    </submittedName>
</protein>
<evidence type="ECO:0000313" key="3">
    <source>
        <dbReference type="Proteomes" id="UP001433268"/>
    </source>
</evidence>
<dbReference type="Proteomes" id="UP001433268">
    <property type="component" value="Unassembled WGS sequence"/>
</dbReference>
<reference evidence="2 3" key="1">
    <citation type="submission" date="2023-01" db="EMBL/GenBank/DDBJ databases">
        <title>Analysis of 21 Apiospora genomes using comparative genomics revels a genus with tremendous synthesis potential of carbohydrate active enzymes and secondary metabolites.</title>
        <authorList>
            <person name="Sorensen T."/>
        </authorList>
    </citation>
    <scope>NUCLEOTIDE SEQUENCE [LARGE SCALE GENOMIC DNA]</scope>
    <source>
        <strain evidence="2 3">CBS 114990</strain>
    </source>
</reference>
<feature type="compositionally biased region" description="Basic and acidic residues" evidence="1">
    <location>
        <begin position="76"/>
        <end position="95"/>
    </location>
</feature>
<dbReference type="RefSeq" id="XP_066671242.1">
    <property type="nucleotide sequence ID" value="XM_066807624.1"/>
</dbReference>
<accession>A0ABR1WYU9</accession>
<evidence type="ECO:0000313" key="2">
    <source>
        <dbReference type="EMBL" id="KAK8088348.1"/>
    </source>
</evidence>
<dbReference type="EMBL" id="JAQQWN010000004">
    <property type="protein sequence ID" value="KAK8088348.1"/>
    <property type="molecule type" value="Genomic_DNA"/>
</dbReference>
<dbReference type="GeneID" id="92040684"/>